<evidence type="ECO:0000256" key="3">
    <source>
        <dbReference type="ARBA" id="ARBA00022801"/>
    </source>
</evidence>
<organism evidence="6 7">
    <name type="scientific">Geoglobus acetivorans</name>
    <dbReference type="NCBI Taxonomy" id="565033"/>
    <lineage>
        <taxon>Archaea</taxon>
        <taxon>Methanobacteriati</taxon>
        <taxon>Methanobacteriota</taxon>
        <taxon>Archaeoglobi</taxon>
        <taxon>Archaeoglobales</taxon>
        <taxon>Archaeoglobaceae</taxon>
        <taxon>Geoglobus</taxon>
    </lineage>
</organism>
<dbReference type="GeneID" id="24797452"/>
<dbReference type="AlphaFoldDB" id="A0A0A7GG30"/>
<feature type="domain" description="Prohead serine protease" evidence="5">
    <location>
        <begin position="9"/>
        <end position="153"/>
    </location>
</feature>
<dbReference type="KEGG" id="gac:GACE_0857"/>
<accession>A0A0A7GG30</accession>
<name>A0A0A7GG30_GEOAI</name>
<evidence type="ECO:0000259" key="5">
    <source>
        <dbReference type="Pfam" id="PF04586"/>
    </source>
</evidence>
<dbReference type="RefSeq" id="WP_048091451.1">
    <property type="nucleotide sequence ID" value="NZ_CP009552.1"/>
</dbReference>
<keyword evidence="1" id="KW-1188">Viral release from host cell</keyword>
<evidence type="ECO:0000256" key="2">
    <source>
        <dbReference type="ARBA" id="ARBA00022670"/>
    </source>
</evidence>
<dbReference type="Pfam" id="PF04586">
    <property type="entry name" value="Peptidase_S78"/>
    <property type="match status" value="1"/>
</dbReference>
<protein>
    <recommendedName>
        <fullName evidence="5">Prohead serine protease domain-containing protein</fullName>
    </recommendedName>
</protein>
<evidence type="ECO:0000256" key="1">
    <source>
        <dbReference type="ARBA" id="ARBA00022612"/>
    </source>
</evidence>
<dbReference type="Proteomes" id="UP000030624">
    <property type="component" value="Chromosome"/>
</dbReference>
<feature type="coiled-coil region" evidence="4">
    <location>
        <begin position="304"/>
        <end position="356"/>
    </location>
</feature>
<keyword evidence="3" id="KW-0378">Hydrolase</keyword>
<gene>
    <name evidence="6" type="ORF">GACE_0857</name>
</gene>
<keyword evidence="2" id="KW-0645">Protease</keyword>
<dbReference type="STRING" id="565033.GACE_0857"/>
<dbReference type="GO" id="GO:0006508">
    <property type="term" value="P:proteolysis"/>
    <property type="evidence" value="ECO:0007669"/>
    <property type="project" value="UniProtKB-KW"/>
</dbReference>
<evidence type="ECO:0000256" key="4">
    <source>
        <dbReference type="SAM" id="Coils"/>
    </source>
</evidence>
<dbReference type="eggNOG" id="arCOG09508">
    <property type="taxonomic scope" value="Archaea"/>
</dbReference>
<dbReference type="HOGENOM" id="CLU_625017_0_0_2"/>
<dbReference type="GO" id="GO:0008233">
    <property type="term" value="F:peptidase activity"/>
    <property type="evidence" value="ECO:0007669"/>
    <property type="project" value="UniProtKB-KW"/>
</dbReference>
<reference evidence="6 7" key="1">
    <citation type="journal article" date="2015" name="Appl. Environ. Microbiol.">
        <title>The Geoglobus acetivorans genome: Fe(III) reduction, acetate utilization, autotrophic growth, and degradation of aromatic compounds in a hyperthermophilic archaeon.</title>
        <authorList>
            <person name="Mardanov A.V."/>
            <person name="Slododkina G.B."/>
            <person name="Slobodkin A.I."/>
            <person name="Beletsky A.V."/>
            <person name="Gavrilov S.N."/>
            <person name="Kublanov I.V."/>
            <person name="Bonch-Osmolovskaya E.A."/>
            <person name="Skryabin K.G."/>
            <person name="Ravin N.V."/>
        </authorList>
    </citation>
    <scope>NUCLEOTIDE SEQUENCE [LARGE SCALE GENOMIC DNA]</scope>
    <source>
        <strain evidence="6 7">SBH6</strain>
    </source>
</reference>
<keyword evidence="4" id="KW-0175">Coiled coil</keyword>
<sequence length="438" mass="49694">MQLIVKSLQVSDSDKNVYVEGYASAAVKDLDDEIITEEALKTAAEELKQEPYNKVFVNHKYDDIPIGKIVDAAVRTVEGVRKLWIKVVLNKAHPMFETVYRSLKDGFLDAFSIGFKALERAGNKIKRLKILEVSLVGIPANPEAVVDTVYEKMFRPSEDDILVKGVIPGHPWKYGRDAESGWSKPALSDFTDKSWDELSDFEKRSIAGHFAWSPKNPPEKFTDLKLPHHDPKTHAVVWRGVVAAMAALMGARGGVDIPSEDRKKVYDHLARHYREFGNEPPEFHFLDEFVTKLKEFIEIEQPALKSLDSKAANMSEEIEKKVEELTTEIERLKAENEELRKRLAEYEEKEKASIIEKIKRVAAITKAEVNEEELKKANVIELKLVYADLADRVISHKTAEKVKTPVDNSEGFIETKWGRADARKVAELRKMLGIEGEV</sequence>
<evidence type="ECO:0000313" key="7">
    <source>
        <dbReference type="Proteomes" id="UP000030624"/>
    </source>
</evidence>
<evidence type="ECO:0000313" key="6">
    <source>
        <dbReference type="EMBL" id="AIY89906.1"/>
    </source>
</evidence>
<dbReference type="InterPro" id="IPR054613">
    <property type="entry name" value="Peptidase_S78_dom"/>
</dbReference>
<proteinExistence type="predicted"/>
<dbReference type="EMBL" id="CP009552">
    <property type="protein sequence ID" value="AIY89906.1"/>
    <property type="molecule type" value="Genomic_DNA"/>
</dbReference>